<keyword evidence="2" id="KW-1185">Reference proteome</keyword>
<dbReference type="EMBL" id="JAJSOF020000040">
    <property type="protein sequence ID" value="KAJ4426225.1"/>
    <property type="molecule type" value="Genomic_DNA"/>
</dbReference>
<comment type="caution">
    <text evidence="1">The sequence shown here is derived from an EMBL/GenBank/DDBJ whole genome shotgun (WGS) entry which is preliminary data.</text>
</comment>
<proteinExistence type="predicted"/>
<evidence type="ECO:0008006" key="3">
    <source>
        <dbReference type="Google" id="ProtNLM"/>
    </source>
</evidence>
<name>A0ABQ8RXG0_PERAM</name>
<protein>
    <recommendedName>
        <fullName evidence="3">Per a allergen</fullName>
    </recommendedName>
</protein>
<gene>
    <name evidence="1" type="ORF">ANN_27036</name>
</gene>
<evidence type="ECO:0000313" key="1">
    <source>
        <dbReference type="EMBL" id="KAJ4426225.1"/>
    </source>
</evidence>
<evidence type="ECO:0000313" key="2">
    <source>
        <dbReference type="Proteomes" id="UP001148838"/>
    </source>
</evidence>
<accession>A0ABQ8RXG0</accession>
<organism evidence="1 2">
    <name type="scientific">Periplaneta americana</name>
    <name type="common">American cockroach</name>
    <name type="synonym">Blatta americana</name>
    <dbReference type="NCBI Taxonomy" id="6978"/>
    <lineage>
        <taxon>Eukaryota</taxon>
        <taxon>Metazoa</taxon>
        <taxon>Ecdysozoa</taxon>
        <taxon>Arthropoda</taxon>
        <taxon>Hexapoda</taxon>
        <taxon>Insecta</taxon>
        <taxon>Pterygota</taxon>
        <taxon>Neoptera</taxon>
        <taxon>Polyneoptera</taxon>
        <taxon>Dictyoptera</taxon>
        <taxon>Blattodea</taxon>
        <taxon>Blattoidea</taxon>
        <taxon>Blattidae</taxon>
        <taxon>Blattinae</taxon>
        <taxon>Periplaneta</taxon>
    </lineage>
</organism>
<dbReference type="Proteomes" id="UP001148838">
    <property type="component" value="Unassembled WGS sequence"/>
</dbReference>
<sequence>MSTKGDNRAPKNSYHKLESWTTNVYMAYFVQNIFGNKLLYFGTHRGGYVGGARGVKTFALSTFLHSAPRLLRLDQLIVYSGQLFRTRSRRQRAALTYAYFRVH</sequence>
<reference evidence="1 2" key="1">
    <citation type="journal article" date="2022" name="Allergy">
        <title>Genome assembly and annotation of Periplaneta americana reveal a comprehensive cockroach allergen profile.</title>
        <authorList>
            <person name="Wang L."/>
            <person name="Xiong Q."/>
            <person name="Saelim N."/>
            <person name="Wang L."/>
            <person name="Nong W."/>
            <person name="Wan A.T."/>
            <person name="Shi M."/>
            <person name="Liu X."/>
            <person name="Cao Q."/>
            <person name="Hui J.H.L."/>
            <person name="Sookrung N."/>
            <person name="Leung T.F."/>
            <person name="Tungtrongchitr A."/>
            <person name="Tsui S.K.W."/>
        </authorList>
    </citation>
    <scope>NUCLEOTIDE SEQUENCE [LARGE SCALE GENOMIC DNA]</scope>
    <source>
        <strain evidence="1">PWHHKU_190912</strain>
    </source>
</reference>